<feature type="region of interest" description="Disordered" evidence="3">
    <location>
        <begin position="173"/>
        <end position="447"/>
    </location>
</feature>
<dbReference type="PANTHER" id="PTHR14388">
    <property type="entry name" value="T CELL-SPECIFIC ADAPTER PROTEIN TSAD"/>
    <property type="match status" value="1"/>
</dbReference>
<dbReference type="GO" id="GO:0005737">
    <property type="term" value="C:cytoplasm"/>
    <property type="evidence" value="ECO:0007669"/>
    <property type="project" value="TreeGrafter"/>
</dbReference>
<dbReference type="InterPro" id="IPR000980">
    <property type="entry name" value="SH2"/>
</dbReference>
<dbReference type="PRINTS" id="PR00401">
    <property type="entry name" value="SH2DOMAIN"/>
</dbReference>
<feature type="compositionally biased region" description="Polar residues" evidence="3">
    <location>
        <begin position="173"/>
        <end position="187"/>
    </location>
</feature>
<sequence>MELQEQGGLKELVLQEQGGLKELVLLWFSQTQAQLILNNGNPPDWFQGFAARKEAEDLLREKPLGCFLVRLSEKAVGYILSYRGHDRCRHFVIAQDPYGQFVLSGDCQTFQRLTELIEHYRLRPIQPFGEHLTCSCTEEEELYDVVNYKTKEKTSGLSVQALRILWDQKSPRLSATNRKQRAQQQHEPVTVQPPDLPTKSKSRQLTGTVSDTTSLSQESAELQHRHRVFQVAPPLPRRGFPPGFSLSGSLPETTSHEREAQSSSTREEALGGDSTTDSFNTTSPAGNTSSELTQTESRSQVLPQLESSSEEEEEEEVEKKEETEEEEEEVEEELEDEVEEQKEVEEGEYSNHLTSTLSYSPTPVKKVTCPTYFLHSPSRPRPLHQASEGQTDVLYAQVAERPTSSGPPDDTYEKIPREAGPPSTVQSNTYESLEDMKTKKSKSSWGKNNMKWKKFFPEYKKK</sequence>
<proteinExistence type="predicted"/>
<dbReference type="SMART" id="SM00252">
    <property type="entry name" value="SH2"/>
    <property type="match status" value="1"/>
</dbReference>
<feature type="compositionally biased region" description="Acidic residues" evidence="3">
    <location>
        <begin position="323"/>
        <end position="348"/>
    </location>
</feature>
<dbReference type="Pfam" id="PF00017">
    <property type="entry name" value="SH2"/>
    <property type="match status" value="1"/>
</dbReference>
<accession>A0A9N7UKZ4</accession>
<organism evidence="5 6">
    <name type="scientific">Pleuronectes platessa</name>
    <name type="common">European plaice</name>
    <dbReference type="NCBI Taxonomy" id="8262"/>
    <lineage>
        <taxon>Eukaryota</taxon>
        <taxon>Metazoa</taxon>
        <taxon>Chordata</taxon>
        <taxon>Craniata</taxon>
        <taxon>Vertebrata</taxon>
        <taxon>Euteleostomi</taxon>
        <taxon>Actinopterygii</taxon>
        <taxon>Neopterygii</taxon>
        <taxon>Teleostei</taxon>
        <taxon>Neoteleostei</taxon>
        <taxon>Acanthomorphata</taxon>
        <taxon>Carangaria</taxon>
        <taxon>Pleuronectiformes</taxon>
        <taxon>Pleuronectoidei</taxon>
        <taxon>Pleuronectidae</taxon>
        <taxon>Pleuronectes</taxon>
    </lineage>
</organism>
<dbReference type="AlphaFoldDB" id="A0A9N7UKZ4"/>
<feature type="compositionally biased region" description="Basic and acidic residues" evidence="3">
    <location>
        <begin position="254"/>
        <end position="269"/>
    </location>
</feature>
<keyword evidence="6" id="KW-1185">Reference proteome</keyword>
<feature type="compositionally biased region" description="Polar residues" evidence="3">
    <location>
        <begin position="351"/>
        <end position="361"/>
    </location>
</feature>
<dbReference type="Proteomes" id="UP001153269">
    <property type="component" value="Unassembled WGS sequence"/>
</dbReference>
<feature type="compositionally biased region" description="Polar residues" evidence="3">
    <location>
        <begin position="273"/>
        <end position="302"/>
    </location>
</feature>
<dbReference type="SUPFAM" id="SSF55550">
    <property type="entry name" value="SH2 domain"/>
    <property type="match status" value="1"/>
</dbReference>
<keyword evidence="1 2" id="KW-0727">SH2 domain</keyword>
<evidence type="ECO:0000313" key="6">
    <source>
        <dbReference type="Proteomes" id="UP001153269"/>
    </source>
</evidence>
<name>A0A9N7UKZ4_PLEPL</name>
<dbReference type="EMBL" id="CADEAL010001419">
    <property type="protein sequence ID" value="CAB1432237.1"/>
    <property type="molecule type" value="Genomic_DNA"/>
</dbReference>
<dbReference type="PROSITE" id="PS50001">
    <property type="entry name" value="SH2"/>
    <property type="match status" value="1"/>
</dbReference>
<gene>
    <name evidence="5" type="ORF">PLEPLA_LOCUS20294</name>
</gene>
<evidence type="ECO:0000256" key="2">
    <source>
        <dbReference type="PROSITE-ProRule" id="PRU00191"/>
    </source>
</evidence>
<feature type="compositionally biased region" description="Polar residues" evidence="3">
    <location>
        <begin position="203"/>
        <end position="220"/>
    </location>
</feature>
<feature type="domain" description="SH2" evidence="4">
    <location>
        <begin position="45"/>
        <end position="121"/>
    </location>
</feature>
<protein>
    <recommendedName>
        <fullName evidence="4">SH2 domain-containing protein</fullName>
    </recommendedName>
</protein>
<evidence type="ECO:0000313" key="5">
    <source>
        <dbReference type="EMBL" id="CAB1432237.1"/>
    </source>
</evidence>
<evidence type="ECO:0000259" key="4">
    <source>
        <dbReference type="PROSITE" id="PS50001"/>
    </source>
</evidence>
<evidence type="ECO:0000256" key="1">
    <source>
        <dbReference type="ARBA" id="ARBA00022999"/>
    </source>
</evidence>
<dbReference type="PANTHER" id="PTHR14388:SF6">
    <property type="entry name" value="SH2 DOMAIN-CONTAINING PROTEIN 7"/>
    <property type="match status" value="1"/>
</dbReference>
<dbReference type="Gene3D" id="3.30.505.10">
    <property type="entry name" value="SH2 domain"/>
    <property type="match status" value="1"/>
</dbReference>
<reference evidence="5" key="1">
    <citation type="submission" date="2020-03" db="EMBL/GenBank/DDBJ databases">
        <authorList>
            <person name="Weist P."/>
        </authorList>
    </citation>
    <scope>NUCLEOTIDE SEQUENCE</scope>
</reference>
<comment type="caution">
    <text evidence="5">The sequence shown here is derived from an EMBL/GenBank/DDBJ whole genome shotgun (WGS) entry which is preliminary data.</text>
</comment>
<evidence type="ECO:0000256" key="3">
    <source>
        <dbReference type="SAM" id="MobiDB-lite"/>
    </source>
</evidence>
<dbReference type="InterPro" id="IPR036860">
    <property type="entry name" value="SH2_dom_sf"/>
</dbReference>